<dbReference type="Proteomes" id="UP000836788">
    <property type="component" value="Chromosome 1"/>
</dbReference>
<organism evidence="5">
    <name type="scientific">Phaeodactylum tricornutum</name>
    <name type="common">Diatom</name>
    <dbReference type="NCBI Taxonomy" id="2850"/>
    <lineage>
        <taxon>Eukaryota</taxon>
        <taxon>Sar</taxon>
        <taxon>Stramenopiles</taxon>
        <taxon>Ochrophyta</taxon>
        <taxon>Bacillariophyta</taxon>
        <taxon>Bacillariophyceae</taxon>
        <taxon>Bacillariophycidae</taxon>
        <taxon>Naviculales</taxon>
        <taxon>Phaeodactylaceae</taxon>
        <taxon>Phaeodactylum</taxon>
    </lineage>
</organism>
<reference evidence="5" key="1">
    <citation type="submission" date="2022-02" db="EMBL/GenBank/DDBJ databases">
        <authorList>
            <person name="Giguere J D."/>
        </authorList>
    </citation>
    <scope>NUCLEOTIDE SEQUENCE</scope>
    <source>
        <strain evidence="5">CCAP 1055/1</strain>
    </source>
</reference>
<name>A0A8J9T593_PHATR</name>
<gene>
    <name evidence="5" type="ORF">PTTT1_LOCUS3908</name>
</gene>
<dbReference type="Pfam" id="PF03931">
    <property type="entry name" value="Skp1_POZ"/>
    <property type="match status" value="1"/>
</dbReference>
<proteinExistence type="inferred from homology"/>
<comment type="similarity">
    <text evidence="1">Belongs to the SKP1 family.</text>
</comment>
<dbReference type="Gene3D" id="3.30.710.10">
    <property type="entry name" value="Potassium Channel Kv1.1, Chain A"/>
    <property type="match status" value="1"/>
</dbReference>
<protein>
    <recommendedName>
        <fullName evidence="6">S-phase kinase-associated protein 1</fullName>
    </recommendedName>
</protein>
<dbReference type="Pfam" id="PF01466">
    <property type="entry name" value="Skp1"/>
    <property type="match status" value="1"/>
</dbReference>
<evidence type="ECO:0000259" key="3">
    <source>
        <dbReference type="Pfam" id="PF01466"/>
    </source>
</evidence>
<evidence type="ECO:0000256" key="2">
    <source>
        <dbReference type="ARBA" id="ARBA00022786"/>
    </source>
</evidence>
<evidence type="ECO:0000313" key="5">
    <source>
        <dbReference type="EMBL" id="CAG9277463.1"/>
    </source>
</evidence>
<dbReference type="SUPFAM" id="SSF81382">
    <property type="entry name" value="Skp1 dimerisation domain-like"/>
    <property type="match status" value="1"/>
</dbReference>
<dbReference type="InterPro" id="IPR016072">
    <property type="entry name" value="Skp1_comp_dimer"/>
</dbReference>
<feature type="domain" description="SKP1 component POZ" evidence="4">
    <location>
        <begin position="1"/>
        <end position="59"/>
    </location>
</feature>
<evidence type="ECO:0008006" key="6">
    <source>
        <dbReference type="Google" id="ProtNLM"/>
    </source>
</evidence>
<dbReference type="GO" id="GO:0006511">
    <property type="term" value="P:ubiquitin-dependent protein catabolic process"/>
    <property type="evidence" value="ECO:0007669"/>
    <property type="project" value="InterPro"/>
</dbReference>
<dbReference type="InterPro" id="IPR001232">
    <property type="entry name" value="SKP1-like"/>
</dbReference>
<dbReference type="SUPFAM" id="SSF54695">
    <property type="entry name" value="POZ domain"/>
    <property type="match status" value="1"/>
</dbReference>
<dbReference type="InterPro" id="IPR016073">
    <property type="entry name" value="Skp1_comp_POZ"/>
</dbReference>
<evidence type="ECO:0000256" key="1">
    <source>
        <dbReference type="ARBA" id="ARBA00009993"/>
    </source>
</evidence>
<dbReference type="InterPro" id="IPR036296">
    <property type="entry name" value="SKP1-like_dim_sf"/>
</dbReference>
<evidence type="ECO:0000259" key="4">
    <source>
        <dbReference type="Pfam" id="PF03931"/>
    </source>
</evidence>
<feature type="domain" description="SKP1 component dimerisation" evidence="3">
    <location>
        <begin position="108"/>
        <end position="153"/>
    </location>
</feature>
<keyword evidence="2" id="KW-0833">Ubl conjugation pathway</keyword>
<dbReference type="CDD" id="cd18322">
    <property type="entry name" value="BTB_POZ_SKP1"/>
    <property type="match status" value="1"/>
</dbReference>
<dbReference type="SMART" id="SM00512">
    <property type="entry name" value="Skp1"/>
    <property type="match status" value="1"/>
</dbReference>
<sequence length="158" mass="17633">SKEGDAYEVPMAVAKMSVLVADTFDADEDDDEAEPVKDFPLPNVTSGVLEKVIEFCKHFQEEPMTTIQTPLKSSKLEDLVQQWYADFVKVPKTLLFDLVAAANYMDIKPLLDLTCLAVSILIKGKSAAELRSMFNLSDELSHEEEAQMAQGNQQFADR</sequence>
<dbReference type="InterPro" id="IPR011333">
    <property type="entry name" value="SKP1/BTB/POZ_sf"/>
</dbReference>
<dbReference type="InterPro" id="IPR016897">
    <property type="entry name" value="SKP1"/>
</dbReference>
<accession>A0A8J9T593</accession>
<feature type="non-terminal residue" evidence="5">
    <location>
        <position position="1"/>
    </location>
</feature>
<dbReference type="PIRSF" id="PIRSF028729">
    <property type="entry name" value="E3_ubiquit_lig_SCF_Skp"/>
    <property type="match status" value="1"/>
</dbReference>
<feature type="non-terminal residue" evidence="5">
    <location>
        <position position="158"/>
    </location>
</feature>
<dbReference type="PANTHER" id="PTHR11165">
    <property type="entry name" value="SKP1"/>
    <property type="match status" value="1"/>
</dbReference>
<dbReference type="AlphaFoldDB" id="A0A8J9T593"/>
<dbReference type="EMBL" id="OU594942">
    <property type="protein sequence ID" value="CAG9277463.1"/>
    <property type="molecule type" value="Genomic_DNA"/>
</dbReference>